<sequence>MDACPVRRRRRDGRRWILESELLWSIAARTLTLGTDVILDYGCWSEEERELFRTRAKHLAASTQLVLLDPPFEVLWNRLERRNENLPPATFPIKQSELREYQARFELPTTDELHRWDHHVVIND</sequence>
<proteinExistence type="predicted"/>
<evidence type="ECO:0000313" key="2">
    <source>
        <dbReference type="Proteomes" id="UP001501705"/>
    </source>
</evidence>
<dbReference type="RefSeq" id="WP_344240920.1">
    <property type="nucleotide sequence ID" value="NZ_BAAAPH010000035.1"/>
</dbReference>
<dbReference type="EMBL" id="BAAAPH010000035">
    <property type="protein sequence ID" value="GAA1604561.1"/>
    <property type="molecule type" value="Genomic_DNA"/>
</dbReference>
<evidence type="ECO:0000313" key="1">
    <source>
        <dbReference type="EMBL" id="GAA1604561.1"/>
    </source>
</evidence>
<dbReference type="Pfam" id="PF13671">
    <property type="entry name" value="AAA_33"/>
    <property type="match status" value="1"/>
</dbReference>
<keyword evidence="2" id="KW-1185">Reference proteome</keyword>
<organism evidence="1 2">
    <name type="scientific">Kribbella hippodromi</name>
    <dbReference type="NCBI Taxonomy" id="434347"/>
    <lineage>
        <taxon>Bacteria</taxon>
        <taxon>Bacillati</taxon>
        <taxon>Actinomycetota</taxon>
        <taxon>Actinomycetes</taxon>
        <taxon>Propionibacteriales</taxon>
        <taxon>Kribbellaceae</taxon>
        <taxon>Kribbella</taxon>
    </lineage>
</organism>
<dbReference type="SUPFAM" id="SSF52540">
    <property type="entry name" value="P-loop containing nucleoside triphosphate hydrolases"/>
    <property type="match status" value="1"/>
</dbReference>
<name>A0ABP4QBL8_9ACTN</name>
<dbReference type="Gene3D" id="3.40.50.300">
    <property type="entry name" value="P-loop containing nucleotide triphosphate hydrolases"/>
    <property type="match status" value="1"/>
</dbReference>
<accession>A0ABP4QBL8</accession>
<dbReference type="InterPro" id="IPR027417">
    <property type="entry name" value="P-loop_NTPase"/>
</dbReference>
<reference evidence="2" key="1">
    <citation type="journal article" date="2019" name="Int. J. Syst. Evol. Microbiol.">
        <title>The Global Catalogue of Microorganisms (GCM) 10K type strain sequencing project: providing services to taxonomists for standard genome sequencing and annotation.</title>
        <authorList>
            <consortium name="The Broad Institute Genomics Platform"/>
            <consortium name="The Broad Institute Genome Sequencing Center for Infectious Disease"/>
            <person name="Wu L."/>
            <person name="Ma J."/>
        </authorList>
    </citation>
    <scope>NUCLEOTIDE SEQUENCE [LARGE SCALE GENOMIC DNA]</scope>
    <source>
        <strain evidence="2">JCM 15572</strain>
    </source>
</reference>
<gene>
    <name evidence="1" type="ORF">GCM10009804_71050</name>
</gene>
<comment type="caution">
    <text evidence="1">The sequence shown here is derived from an EMBL/GenBank/DDBJ whole genome shotgun (WGS) entry which is preliminary data.</text>
</comment>
<evidence type="ECO:0008006" key="3">
    <source>
        <dbReference type="Google" id="ProtNLM"/>
    </source>
</evidence>
<protein>
    <recommendedName>
        <fullName evidence="3">Kinase</fullName>
    </recommendedName>
</protein>
<dbReference type="Proteomes" id="UP001501705">
    <property type="component" value="Unassembled WGS sequence"/>
</dbReference>